<dbReference type="STRING" id="1797542.A3J59_03055"/>
<keyword evidence="5" id="KW-0012">Acyltransferase</keyword>
<dbReference type="InterPro" id="IPR003447">
    <property type="entry name" value="FEMABX"/>
</dbReference>
<evidence type="ECO:0000256" key="4">
    <source>
        <dbReference type="ARBA" id="ARBA00022984"/>
    </source>
</evidence>
<evidence type="ECO:0000313" key="8">
    <source>
        <dbReference type="Proteomes" id="UP000177310"/>
    </source>
</evidence>
<gene>
    <name evidence="7" type="ORF">A3J59_03055</name>
</gene>
<keyword evidence="2" id="KW-0808">Transferase</keyword>
<evidence type="ECO:0000256" key="2">
    <source>
        <dbReference type="ARBA" id="ARBA00022679"/>
    </source>
</evidence>
<dbReference type="GO" id="GO:0008360">
    <property type="term" value="P:regulation of cell shape"/>
    <property type="evidence" value="ECO:0007669"/>
    <property type="project" value="UniProtKB-KW"/>
</dbReference>
<keyword evidence="3" id="KW-0133">Cell shape</keyword>
<keyword evidence="4" id="KW-0573">Peptidoglycan synthesis</keyword>
<sequence>MSIVEITDKAREPWDTFVKAYAPDGGLLQSWGWGEVQKALGNPVFRLAVLDEQGQFRAALLLVRHELHFEYNYLYAPRGPVMDTLNAHELSELLGAVKRRARELKSFMLRFDPPWLVGAEPVLAESGLRKSEGELQPKCNFIMPITDSPDALLAAMKPKTRYNLGLAQKHGVTLQISDQESDLEGFWQLLKQTSARDHFQPHPKEHYKKMLELLNPDGTLKLLLAIYDQQIVAAALVAFFGKTATYLHGASADLYREVMAPYLLHWEAILAAKQLGCRAYDFGGVNGQTCHHPNWVGMTKFKTGFAPTQAPAEYVGSFEAVINPLVFAGYRFVKQIRGGYT</sequence>
<dbReference type="EMBL" id="MHIL01000023">
    <property type="protein sequence ID" value="OGY51118.1"/>
    <property type="molecule type" value="Genomic_DNA"/>
</dbReference>
<protein>
    <recommendedName>
        <fullName evidence="9">BioF2-like acetyltransferase domain-containing protein</fullName>
    </recommendedName>
</protein>
<dbReference type="InterPro" id="IPR050644">
    <property type="entry name" value="PG_Glycine_Bridge_Synth"/>
</dbReference>
<dbReference type="PANTHER" id="PTHR36174">
    <property type="entry name" value="LIPID II:GLYCINE GLYCYLTRANSFERASE"/>
    <property type="match status" value="1"/>
</dbReference>
<dbReference type="PROSITE" id="PS51191">
    <property type="entry name" value="FEMABX"/>
    <property type="match status" value="1"/>
</dbReference>
<evidence type="ECO:0000313" key="7">
    <source>
        <dbReference type="EMBL" id="OGY51118.1"/>
    </source>
</evidence>
<reference evidence="7 8" key="1">
    <citation type="journal article" date="2016" name="Nat. Commun.">
        <title>Thousands of microbial genomes shed light on interconnected biogeochemical processes in an aquifer system.</title>
        <authorList>
            <person name="Anantharaman K."/>
            <person name="Brown C.T."/>
            <person name="Hug L.A."/>
            <person name="Sharon I."/>
            <person name="Castelle C.J."/>
            <person name="Probst A.J."/>
            <person name="Thomas B.C."/>
            <person name="Singh A."/>
            <person name="Wilkins M.J."/>
            <person name="Karaoz U."/>
            <person name="Brodie E.L."/>
            <person name="Williams K.H."/>
            <person name="Hubbard S.S."/>
            <person name="Banfield J.F."/>
        </authorList>
    </citation>
    <scope>NUCLEOTIDE SEQUENCE [LARGE SCALE GENOMIC DNA]</scope>
</reference>
<dbReference type="GO" id="GO:0009252">
    <property type="term" value="P:peptidoglycan biosynthetic process"/>
    <property type="evidence" value="ECO:0007669"/>
    <property type="project" value="UniProtKB-KW"/>
</dbReference>
<dbReference type="PANTHER" id="PTHR36174:SF1">
    <property type="entry name" value="LIPID II:GLYCINE GLYCYLTRANSFERASE"/>
    <property type="match status" value="1"/>
</dbReference>
<dbReference type="GO" id="GO:0071555">
    <property type="term" value="P:cell wall organization"/>
    <property type="evidence" value="ECO:0007669"/>
    <property type="project" value="UniProtKB-KW"/>
</dbReference>
<comment type="similarity">
    <text evidence="1">Belongs to the FemABX family.</text>
</comment>
<evidence type="ECO:0000256" key="5">
    <source>
        <dbReference type="ARBA" id="ARBA00023315"/>
    </source>
</evidence>
<dbReference type="SUPFAM" id="SSF55729">
    <property type="entry name" value="Acyl-CoA N-acyltransferases (Nat)"/>
    <property type="match status" value="2"/>
</dbReference>
<name>A0A1G1YFJ4_9BACT</name>
<dbReference type="Pfam" id="PF02388">
    <property type="entry name" value="FemAB"/>
    <property type="match status" value="3"/>
</dbReference>
<comment type="caution">
    <text evidence="7">The sequence shown here is derived from an EMBL/GenBank/DDBJ whole genome shotgun (WGS) entry which is preliminary data.</text>
</comment>
<organism evidence="7 8">
    <name type="scientific">Candidatus Buchananbacteria bacterium RIFCSPHIGHO2_02_FULL_56_16</name>
    <dbReference type="NCBI Taxonomy" id="1797542"/>
    <lineage>
        <taxon>Bacteria</taxon>
        <taxon>Candidatus Buchananiibacteriota</taxon>
    </lineage>
</organism>
<evidence type="ECO:0000256" key="1">
    <source>
        <dbReference type="ARBA" id="ARBA00009943"/>
    </source>
</evidence>
<proteinExistence type="inferred from homology"/>
<dbReference type="AlphaFoldDB" id="A0A1G1YFJ4"/>
<evidence type="ECO:0008006" key="9">
    <source>
        <dbReference type="Google" id="ProtNLM"/>
    </source>
</evidence>
<dbReference type="GO" id="GO:0016755">
    <property type="term" value="F:aminoacyltransferase activity"/>
    <property type="evidence" value="ECO:0007669"/>
    <property type="project" value="InterPro"/>
</dbReference>
<dbReference type="Gene3D" id="3.40.630.30">
    <property type="match status" value="2"/>
</dbReference>
<dbReference type="Proteomes" id="UP000177310">
    <property type="component" value="Unassembled WGS sequence"/>
</dbReference>
<evidence type="ECO:0000256" key="3">
    <source>
        <dbReference type="ARBA" id="ARBA00022960"/>
    </source>
</evidence>
<evidence type="ECO:0000256" key="6">
    <source>
        <dbReference type="ARBA" id="ARBA00023316"/>
    </source>
</evidence>
<accession>A0A1G1YFJ4</accession>
<dbReference type="InterPro" id="IPR016181">
    <property type="entry name" value="Acyl_CoA_acyltransferase"/>
</dbReference>
<keyword evidence="6" id="KW-0961">Cell wall biogenesis/degradation</keyword>